<reference evidence="1 4" key="1">
    <citation type="submission" date="2016-02" db="EMBL/GenBank/DDBJ databases">
        <authorList>
            <person name="Teng J.L."/>
            <person name="Tang Y."/>
            <person name="Huang Y."/>
            <person name="Guo F."/>
            <person name="Wei W."/>
            <person name="Chen J.H."/>
            <person name="Wong S.Y."/>
            <person name="Lau S.K."/>
            <person name="Woo P.C."/>
        </authorList>
    </citation>
    <scope>NUCLEOTIDE SEQUENCE [LARGE SCALE GENOMIC DNA]</scope>
    <source>
        <strain evidence="1 4">JCM 13375</strain>
    </source>
</reference>
<protein>
    <submittedName>
        <fullName evidence="2">Uncharacterized protein</fullName>
    </submittedName>
</protein>
<keyword evidence="4" id="KW-1185">Reference proteome</keyword>
<dbReference type="STRING" id="239498.AXK60_04495"/>
<accession>A0A138AXG5</accession>
<reference evidence="3" key="3">
    <citation type="submission" date="2016-02" db="EMBL/GenBank/DDBJ databases">
        <authorList>
            <person name="Wen L."/>
            <person name="He K."/>
            <person name="Yang H."/>
        </authorList>
    </citation>
    <scope>NUCLEOTIDE SEQUENCE [LARGE SCALE GENOMIC DNA]</scope>
    <source>
        <strain evidence="3">JCM 15929</strain>
    </source>
</reference>
<sequence length="168" mass="18251">MPRAIASARLRGQWRVLVDTGTDGTVVYRVSRDGSCGLDVASSEHGFRLAYRDRIWTAEDFEIRSKPAGDNVRRVWTLRSDAFAGSASERGTGRSALRQVGAAFSAIPFHLLHATRIDLTDDAGAVVARIRSRRVLPIGFVLESDDPRLDTRTLAAIVVVVGADSMVG</sequence>
<evidence type="ECO:0000313" key="4">
    <source>
        <dbReference type="Proteomes" id="UP000070409"/>
    </source>
</evidence>
<dbReference type="EMBL" id="LSRE01000023">
    <property type="protein sequence ID" value="KXO95913.1"/>
    <property type="molecule type" value="Genomic_DNA"/>
</dbReference>
<proteinExistence type="predicted"/>
<evidence type="ECO:0000313" key="1">
    <source>
        <dbReference type="EMBL" id="KXO95913.1"/>
    </source>
</evidence>
<dbReference type="Proteomes" id="UP000070409">
    <property type="component" value="Unassembled WGS sequence"/>
</dbReference>
<dbReference type="Proteomes" id="UP000070258">
    <property type="component" value="Unassembled WGS sequence"/>
</dbReference>
<gene>
    <name evidence="2" type="ORF">AXK60_04495</name>
    <name evidence="1" type="ORF">AXK61_04485</name>
</gene>
<dbReference type="EMBL" id="LSRF01000001">
    <property type="protein sequence ID" value="KXP15121.1"/>
    <property type="molecule type" value="Genomic_DNA"/>
</dbReference>
<evidence type="ECO:0000313" key="3">
    <source>
        <dbReference type="Proteomes" id="UP000070258"/>
    </source>
</evidence>
<organism evidence="2 3">
    <name type="scientific">Tsukamurella pseudospumae</name>
    <dbReference type="NCBI Taxonomy" id="239498"/>
    <lineage>
        <taxon>Bacteria</taxon>
        <taxon>Bacillati</taxon>
        <taxon>Actinomycetota</taxon>
        <taxon>Actinomycetes</taxon>
        <taxon>Mycobacteriales</taxon>
        <taxon>Tsukamurellaceae</taxon>
        <taxon>Tsukamurella</taxon>
    </lineage>
</organism>
<dbReference type="AlphaFoldDB" id="A0A138AXG5"/>
<evidence type="ECO:0000313" key="2">
    <source>
        <dbReference type="EMBL" id="KXP15121.1"/>
    </source>
</evidence>
<comment type="caution">
    <text evidence="2">The sequence shown here is derived from an EMBL/GenBank/DDBJ whole genome shotgun (WGS) entry which is preliminary data.</text>
</comment>
<reference evidence="2" key="2">
    <citation type="submission" date="2016-02" db="EMBL/GenBank/DDBJ databases">
        <authorList>
            <person name="Teng J.L."/>
            <person name="Yang Y."/>
            <person name="Huang Y."/>
            <person name="Guo F."/>
            <person name="Wei W."/>
            <person name="Chen J.H."/>
            <person name="Wong S.Y."/>
            <person name="Lau S.K."/>
            <person name="Woo P.C."/>
        </authorList>
    </citation>
    <scope>NUCLEOTIDE SEQUENCE</scope>
    <source>
        <strain evidence="2">JCM 15929</strain>
    </source>
</reference>
<name>A0A138AXG5_9ACTN</name>
<dbReference type="RefSeq" id="WP_068569810.1">
    <property type="nucleotide sequence ID" value="NZ_LSRF01000001.1"/>
</dbReference>